<evidence type="ECO:0000313" key="7">
    <source>
        <dbReference type="Proteomes" id="UP000261245"/>
    </source>
</evidence>
<reference evidence="4" key="5">
    <citation type="submission" date="2022-12" db="EMBL/GenBank/DDBJ databases">
        <title>Distinct polysaccharide growth profiles of human intestinal Prevotella copri isolates.</title>
        <authorList>
            <person name="Fehlner-Peach H."/>
            <person name="Magnabosco C."/>
            <person name="Raghavan V."/>
            <person name="Scher J.U."/>
            <person name="Tett A."/>
            <person name="Cox L.M."/>
            <person name="Gottsegen C."/>
            <person name="Watters A."/>
            <person name="Wiltshire- Gordon J.D."/>
            <person name="Segata N."/>
            <person name="Bonneau R."/>
            <person name="Littman D.R."/>
        </authorList>
    </citation>
    <scope>NUCLEOTIDE SEQUENCE</scope>
    <source>
        <strain evidence="4">IAU3127</strain>
    </source>
</reference>
<dbReference type="SUPFAM" id="SSF158446">
    <property type="entry name" value="IVS-encoded protein-like"/>
    <property type="match status" value="1"/>
</dbReference>
<dbReference type="PANTHER" id="PTHR38471">
    <property type="entry name" value="FOUR HELIX BUNDLE PROTEIN"/>
    <property type="match status" value="1"/>
</dbReference>
<reference evidence="2" key="4">
    <citation type="submission" date="2022-07" db="EMBL/GenBank/DDBJ databases">
        <title>Prevotella copri.</title>
        <authorList>
            <person name="Yang C."/>
        </authorList>
    </citation>
    <scope>NUCLEOTIDE SEQUENCE</scope>
    <source>
        <strain evidence="2">HF88</strain>
    </source>
</reference>
<dbReference type="InterPro" id="IPR036583">
    <property type="entry name" value="23S_rRNA_IVS_sf"/>
</dbReference>
<dbReference type="PANTHER" id="PTHR38471:SF2">
    <property type="entry name" value="FOUR HELIX BUNDLE PROTEIN"/>
    <property type="match status" value="1"/>
</dbReference>
<protein>
    <submittedName>
        <fullName evidence="5">Four helix bundle protein</fullName>
    </submittedName>
</protein>
<evidence type="ECO:0000313" key="3">
    <source>
        <dbReference type="EMBL" id="MQN78563.1"/>
    </source>
</evidence>
<dbReference type="PIRSF" id="PIRSF035652">
    <property type="entry name" value="CHP02436"/>
    <property type="match status" value="1"/>
</dbReference>
<dbReference type="EMBL" id="QSUC01000006">
    <property type="protein sequence ID" value="RGN11283.1"/>
    <property type="molecule type" value="Genomic_DNA"/>
</dbReference>
<evidence type="ECO:0000313" key="1">
    <source>
        <dbReference type="EMBL" id="MBV3408481.1"/>
    </source>
</evidence>
<dbReference type="Proteomes" id="UP000421283">
    <property type="component" value="Unassembled WGS sequence"/>
</dbReference>
<proteinExistence type="predicted"/>
<gene>
    <name evidence="6" type="ORF">DW064_10925</name>
    <name evidence="5" type="ORF">DXB80_03805</name>
    <name evidence="4" type="ORF">F7D31_03980</name>
    <name evidence="3" type="ORF">F7D71_12010</name>
    <name evidence="1" type="ORF">KSW80_08735</name>
    <name evidence="2" type="ORF">NND11_00935</name>
</gene>
<evidence type="ECO:0000313" key="5">
    <source>
        <dbReference type="EMBL" id="RGN11283.1"/>
    </source>
</evidence>
<dbReference type="Proteomes" id="UP001196316">
    <property type="component" value="Unassembled WGS sequence"/>
</dbReference>
<reference evidence="9 10" key="2">
    <citation type="submission" date="2019-09" db="EMBL/GenBank/DDBJ databases">
        <title>Distinct polysaccharide growth profiles of human intestinal Prevotella copri isolates.</title>
        <authorList>
            <person name="Fehlner-Peach H."/>
            <person name="Magnabosco C."/>
            <person name="Raghavan V."/>
            <person name="Scher J.U."/>
            <person name="Tett A."/>
            <person name="Cox L.M."/>
            <person name="Gottsegen C."/>
            <person name="Watters A."/>
            <person name="Wiltshire- Gordon J.D."/>
            <person name="Segata N."/>
            <person name="Bonneau R."/>
            <person name="Littman D.R."/>
        </authorList>
    </citation>
    <scope>NUCLEOTIDE SEQUENCE [LARGE SCALE GENOMIC DNA]</scope>
    <source>
        <strain evidence="3 10">BU41712</strain>
        <strain evidence="9">iAU3127</strain>
    </source>
</reference>
<dbReference type="Pfam" id="PF05635">
    <property type="entry name" value="23S_rRNA_IVP"/>
    <property type="match status" value="1"/>
</dbReference>
<evidence type="ECO:0000313" key="4">
    <source>
        <dbReference type="EMBL" id="MQO91836.1"/>
    </source>
</evidence>
<evidence type="ECO:0000313" key="2">
    <source>
        <dbReference type="EMBL" id="MCP9500124.1"/>
    </source>
</evidence>
<dbReference type="EMBL" id="JANDXR010000001">
    <property type="protein sequence ID" value="MCP9500124.1"/>
    <property type="molecule type" value="Genomic_DNA"/>
</dbReference>
<dbReference type="Proteomes" id="UP001206014">
    <property type="component" value="Unassembled WGS sequence"/>
</dbReference>
<dbReference type="Gene3D" id="1.20.1440.60">
    <property type="entry name" value="23S rRNA-intervening sequence"/>
    <property type="match status" value="1"/>
</dbReference>
<evidence type="ECO:0000313" key="9">
    <source>
        <dbReference type="Proteomes" id="UP000421283"/>
    </source>
</evidence>
<evidence type="ECO:0000313" key="8">
    <source>
        <dbReference type="Proteomes" id="UP000284562"/>
    </source>
</evidence>
<dbReference type="EMBL" id="VZAP01000050">
    <property type="protein sequence ID" value="MQO91836.1"/>
    <property type="molecule type" value="Genomic_DNA"/>
</dbReference>
<comment type="caution">
    <text evidence="5">The sequence shown here is derived from an EMBL/GenBank/DDBJ whole genome shotgun (WGS) entry which is preliminary data.</text>
</comment>
<reference evidence="1" key="3">
    <citation type="submission" date="2021-06" db="EMBL/GenBank/DDBJ databases">
        <title>Collection of gut derived symbiotic bacterial strains cultured from healthy donors.</title>
        <authorList>
            <person name="Lin H."/>
            <person name="Littmann E."/>
            <person name="Pamer E.G."/>
        </authorList>
    </citation>
    <scope>NUCLEOTIDE SEQUENCE</scope>
    <source>
        <strain evidence="1">MSK.21.60</strain>
    </source>
</reference>
<dbReference type="RefSeq" id="WP_117727408.1">
    <property type="nucleotide sequence ID" value="NZ_CP152484.1"/>
</dbReference>
<sequence length="120" mass="13711">MSSAKDLLMTKSMDFAVRIVNLYKWLCNEKKEFVLSKQLLRSGTSIGANLSEAQSAISKADFAAKVYISLKESKETLYWIELLYQTKYLDEKLYLSIYKDANEMVSLLASVTKKLQPDSH</sequence>
<organism evidence="5 7">
    <name type="scientific">Segatella copri</name>
    <dbReference type="NCBI Taxonomy" id="165179"/>
    <lineage>
        <taxon>Bacteria</taxon>
        <taxon>Pseudomonadati</taxon>
        <taxon>Bacteroidota</taxon>
        <taxon>Bacteroidia</taxon>
        <taxon>Bacteroidales</taxon>
        <taxon>Prevotellaceae</taxon>
        <taxon>Segatella</taxon>
    </lineage>
</organism>
<dbReference type="EMBL" id="VZBZ01000147">
    <property type="protein sequence ID" value="MQN78563.1"/>
    <property type="molecule type" value="Genomic_DNA"/>
</dbReference>
<evidence type="ECO:0000313" key="6">
    <source>
        <dbReference type="EMBL" id="RHK47636.1"/>
    </source>
</evidence>
<dbReference type="NCBIfam" id="TIGR02436">
    <property type="entry name" value="four helix bundle protein"/>
    <property type="match status" value="1"/>
</dbReference>
<dbReference type="EMBL" id="JAHOEP010000021">
    <property type="protein sequence ID" value="MBV3408481.1"/>
    <property type="molecule type" value="Genomic_DNA"/>
</dbReference>
<reference evidence="7 8" key="1">
    <citation type="submission" date="2018-08" db="EMBL/GenBank/DDBJ databases">
        <title>A genome reference for cultivated species of the human gut microbiota.</title>
        <authorList>
            <person name="Zou Y."/>
            <person name="Xue W."/>
            <person name="Luo G."/>
        </authorList>
    </citation>
    <scope>NUCLEOTIDE SEQUENCE [LARGE SCALE GENOMIC DNA]</scope>
    <source>
        <strain evidence="6 8">AF43-2</strain>
        <strain evidence="5 7">OM06-11</strain>
    </source>
</reference>
<dbReference type="Proteomes" id="UP000261245">
    <property type="component" value="Unassembled WGS sequence"/>
</dbReference>
<dbReference type="EMBL" id="QRNN01000047">
    <property type="protein sequence ID" value="RHK47636.1"/>
    <property type="molecule type" value="Genomic_DNA"/>
</dbReference>
<dbReference type="Proteomes" id="UP000423156">
    <property type="component" value="Unassembled WGS sequence"/>
</dbReference>
<accession>A0AA92T4U0</accession>
<dbReference type="Proteomes" id="UP000284562">
    <property type="component" value="Unassembled WGS sequence"/>
</dbReference>
<name>A0AA92T4U0_9BACT</name>
<dbReference type="AlphaFoldDB" id="A0AA92T4U0"/>
<evidence type="ECO:0000313" key="10">
    <source>
        <dbReference type="Proteomes" id="UP000423156"/>
    </source>
</evidence>
<dbReference type="InterPro" id="IPR012657">
    <property type="entry name" value="23S_rRNA-intervening_sequence"/>
</dbReference>